<dbReference type="GO" id="GO:0005829">
    <property type="term" value="C:cytosol"/>
    <property type="evidence" value="ECO:0007669"/>
    <property type="project" value="TreeGrafter"/>
</dbReference>
<dbReference type="FunFam" id="3.30.1490.50:FF:000002">
    <property type="entry name" value="Glutathione synthetase"/>
    <property type="match status" value="1"/>
</dbReference>
<dbReference type="Pfam" id="PF03917">
    <property type="entry name" value="GSH_synth_ATP"/>
    <property type="match status" value="1"/>
</dbReference>
<evidence type="ECO:0000256" key="7">
    <source>
        <dbReference type="ARBA" id="ARBA00022723"/>
    </source>
</evidence>
<dbReference type="STRING" id="1160509.A0A3N4HAV4"/>
<name>A0A3N4HAV4_ASCIM</name>
<dbReference type="GO" id="GO:0043295">
    <property type="term" value="F:glutathione binding"/>
    <property type="evidence" value="ECO:0007669"/>
    <property type="project" value="TreeGrafter"/>
</dbReference>
<evidence type="ECO:0000259" key="12">
    <source>
        <dbReference type="Pfam" id="PF03199"/>
    </source>
</evidence>
<dbReference type="AlphaFoldDB" id="A0A3N4HAV4"/>
<sequence>MAESIFPPFPPELNDEEFAHLVSETIDWCQAHGLSVRPPPALLEAARNPTNALSSHAPVTLFPSPFPRKNFQDALKIQKVYNELYAKIVQEESWLVNIIEDLSKHDTFISNLYSIHTRISSTGGPSQPLSLGLFRSDYMLHISPSSPPAIHQVEFNTIASSFGGLSSLTSTLHTHLYTTGHYTFSPTSPISISSLPPNPATADLARGLAFAHNAYGPATSSFPKETAILFLVQPNERNIFDQRALEYALTDTHTIVVHRATPADLMAAYANTQRIQATSDPSELKRLYELPRLELEKPTNALIYKPPYARRAYEISTVYFRSMYDPSDYESSDAADLWELRYLIERSNAIKCPSILTHLAGSKKVQQALCAPGELERFLSQRDAEKVRSTFAMIYPLDDSELGRKAQELALNPETAQHYVLKPQREGGGNNVYRGKIPGFLQSIGKDKWPGYILMELIEPPSISNVVLRNGNVEKGGVVNELGVYGVTLWSREKIQENYQAGYLLRTKGVESEEGGVAAGYGCVDSVCLIGGEAKEVEEDLFASSRTELEGILEGLELGEEAESVKAAFLKRFKDLQASVEGLPSAEGDVGRAISLGLGEGYGRPFDFGGEEWKMPEGEEWGEFERMGGELEGFEKLGRELERRLDEVDRRLEAEFRGVGVPVEGRRWEGGSVFDPKGKEGEEEERKE</sequence>
<dbReference type="EMBL" id="ML119911">
    <property type="protein sequence ID" value="RPA71635.1"/>
    <property type="molecule type" value="Genomic_DNA"/>
</dbReference>
<accession>A0A3N4HAV4</accession>
<dbReference type="OrthoDB" id="2020073at2759"/>
<evidence type="ECO:0000256" key="9">
    <source>
        <dbReference type="ARBA" id="ARBA00022840"/>
    </source>
</evidence>
<dbReference type="SUPFAM" id="SSF56059">
    <property type="entry name" value="Glutathione synthetase ATP-binding domain-like"/>
    <property type="match status" value="1"/>
</dbReference>
<dbReference type="InterPro" id="IPR014709">
    <property type="entry name" value="Glutathione_synthase_C_euk"/>
</dbReference>
<dbReference type="InterPro" id="IPR016185">
    <property type="entry name" value="PreATP-grasp_dom_sf"/>
</dbReference>
<comment type="cofactor">
    <cofactor evidence="1">
        <name>Mg(2+)</name>
        <dbReference type="ChEBI" id="CHEBI:18420"/>
    </cofactor>
</comment>
<dbReference type="Proteomes" id="UP000275078">
    <property type="component" value="Unassembled WGS sequence"/>
</dbReference>
<feature type="compositionally biased region" description="Basic and acidic residues" evidence="11">
    <location>
        <begin position="676"/>
        <end position="688"/>
    </location>
</feature>
<evidence type="ECO:0000313" key="13">
    <source>
        <dbReference type="EMBL" id="RPA71635.1"/>
    </source>
</evidence>
<dbReference type="InterPro" id="IPR005615">
    <property type="entry name" value="Glutathione_synthase"/>
</dbReference>
<dbReference type="Pfam" id="PF03199">
    <property type="entry name" value="GSH_synthase"/>
    <property type="match status" value="1"/>
</dbReference>
<evidence type="ECO:0000256" key="10">
    <source>
        <dbReference type="ARBA" id="ARBA00022842"/>
    </source>
</evidence>
<dbReference type="PANTHER" id="PTHR11130:SF0">
    <property type="entry name" value="GLUTATHIONE SYNTHETASE"/>
    <property type="match status" value="1"/>
</dbReference>
<dbReference type="Gene3D" id="3.30.1490.80">
    <property type="match status" value="1"/>
</dbReference>
<feature type="domain" description="Glutathione synthase substrate-binding" evidence="12">
    <location>
        <begin position="227"/>
        <end position="360"/>
    </location>
</feature>
<dbReference type="InterPro" id="IPR037013">
    <property type="entry name" value="GSH-S_sub-bd_sf"/>
</dbReference>
<evidence type="ECO:0000256" key="8">
    <source>
        <dbReference type="ARBA" id="ARBA00022741"/>
    </source>
</evidence>
<keyword evidence="6" id="KW-0317">Glutathione biosynthesis</keyword>
<dbReference type="Gene3D" id="3.30.470.20">
    <property type="entry name" value="ATP-grasp fold, B domain"/>
    <property type="match status" value="1"/>
</dbReference>
<dbReference type="PANTHER" id="PTHR11130">
    <property type="entry name" value="GLUTATHIONE SYNTHETASE"/>
    <property type="match status" value="1"/>
</dbReference>
<evidence type="ECO:0000256" key="1">
    <source>
        <dbReference type="ARBA" id="ARBA00001946"/>
    </source>
</evidence>
<dbReference type="InterPro" id="IPR014042">
    <property type="entry name" value="Glutathione_synthase_a-hlx"/>
</dbReference>
<dbReference type="Gene3D" id="3.40.50.1760">
    <property type="entry name" value="Glutathione synthase, substrate-binding domain superfamily, eukaryotic"/>
    <property type="match status" value="1"/>
</dbReference>
<keyword evidence="8" id="KW-0547">Nucleotide-binding</keyword>
<keyword evidence="10" id="KW-0460">Magnesium</keyword>
<evidence type="ECO:0000256" key="4">
    <source>
        <dbReference type="ARBA" id="ARBA00012214"/>
    </source>
</evidence>
<gene>
    <name evidence="13" type="ORF">BJ508DRAFT_419844</name>
</gene>
<dbReference type="Gene3D" id="3.30.1490.50">
    <property type="match status" value="1"/>
</dbReference>
<evidence type="ECO:0000256" key="5">
    <source>
        <dbReference type="ARBA" id="ARBA00022598"/>
    </source>
</evidence>
<proteinExistence type="inferred from homology"/>
<keyword evidence="9" id="KW-0067">ATP-binding</keyword>
<dbReference type="SUPFAM" id="SSF52440">
    <property type="entry name" value="PreATP-grasp domain"/>
    <property type="match status" value="1"/>
</dbReference>
<dbReference type="UniPathway" id="UPA00142">
    <property type="reaction ID" value="UER00210"/>
</dbReference>
<keyword evidence="7" id="KW-0479">Metal-binding</keyword>
<evidence type="ECO:0000256" key="6">
    <source>
        <dbReference type="ARBA" id="ARBA00022684"/>
    </source>
</evidence>
<dbReference type="InterPro" id="IPR004887">
    <property type="entry name" value="GSH_synth_subst-bd"/>
</dbReference>
<evidence type="ECO:0000256" key="3">
    <source>
        <dbReference type="ARBA" id="ARBA00010385"/>
    </source>
</evidence>
<comment type="pathway">
    <text evidence="2">Sulfur metabolism; glutathione biosynthesis; glutathione from L-cysteine and L-glutamate: step 2/2.</text>
</comment>
<evidence type="ECO:0000256" key="2">
    <source>
        <dbReference type="ARBA" id="ARBA00004965"/>
    </source>
</evidence>
<keyword evidence="5" id="KW-0436">Ligase</keyword>
<comment type="similarity">
    <text evidence="3">Belongs to the eukaryotic GSH synthase family.</text>
</comment>
<evidence type="ECO:0000313" key="14">
    <source>
        <dbReference type="Proteomes" id="UP000275078"/>
    </source>
</evidence>
<organism evidence="13 14">
    <name type="scientific">Ascobolus immersus RN42</name>
    <dbReference type="NCBI Taxonomy" id="1160509"/>
    <lineage>
        <taxon>Eukaryota</taxon>
        <taxon>Fungi</taxon>
        <taxon>Dikarya</taxon>
        <taxon>Ascomycota</taxon>
        <taxon>Pezizomycotina</taxon>
        <taxon>Pezizomycetes</taxon>
        <taxon>Pezizales</taxon>
        <taxon>Ascobolaceae</taxon>
        <taxon>Ascobolus</taxon>
    </lineage>
</organism>
<protein>
    <recommendedName>
        <fullName evidence="4">glutathione synthase</fullName>
        <ecNumber evidence="4">6.3.2.3</ecNumber>
    </recommendedName>
</protein>
<dbReference type="EC" id="6.3.2.3" evidence="4"/>
<evidence type="ECO:0000256" key="11">
    <source>
        <dbReference type="SAM" id="MobiDB-lite"/>
    </source>
</evidence>
<dbReference type="GO" id="GO:0005524">
    <property type="term" value="F:ATP binding"/>
    <property type="evidence" value="ECO:0007669"/>
    <property type="project" value="UniProtKB-KW"/>
</dbReference>
<dbReference type="InterPro" id="IPR014049">
    <property type="entry name" value="Glutathione_synthase_N_euk"/>
</dbReference>
<dbReference type="Gene3D" id="1.10.1080.10">
    <property type="entry name" value="Glutathione Synthetase, Chain A, domain 3"/>
    <property type="match status" value="1"/>
</dbReference>
<reference evidence="13 14" key="1">
    <citation type="journal article" date="2018" name="Nat. Ecol. Evol.">
        <title>Pezizomycetes genomes reveal the molecular basis of ectomycorrhizal truffle lifestyle.</title>
        <authorList>
            <person name="Murat C."/>
            <person name="Payen T."/>
            <person name="Noel B."/>
            <person name="Kuo A."/>
            <person name="Morin E."/>
            <person name="Chen J."/>
            <person name="Kohler A."/>
            <person name="Krizsan K."/>
            <person name="Balestrini R."/>
            <person name="Da Silva C."/>
            <person name="Montanini B."/>
            <person name="Hainaut M."/>
            <person name="Levati E."/>
            <person name="Barry K.W."/>
            <person name="Belfiori B."/>
            <person name="Cichocki N."/>
            <person name="Clum A."/>
            <person name="Dockter R.B."/>
            <person name="Fauchery L."/>
            <person name="Guy J."/>
            <person name="Iotti M."/>
            <person name="Le Tacon F."/>
            <person name="Lindquist E.A."/>
            <person name="Lipzen A."/>
            <person name="Malagnac F."/>
            <person name="Mello A."/>
            <person name="Molinier V."/>
            <person name="Miyauchi S."/>
            <person name="Poulain J."/>
            <person name="Riccioni C."/>
            <person name="Rubini A."/>
            <person name="Sitrit Y."/>
            <person name="Splivallo R."/>
            <person name="Traeger S."/>
            <person name="Wang M."/>
            <person name="Zifcakova L."/>
            <person name="Wipf D."/>
            <person name="Zambonelli A."/>
            <person name="Paolocci F."/>
            <person name="Nowrousian M."/>
            <person name="Ottonello S."/>
            <person name="Baldrian P."/>
            <person name="Spatafora J.W."/>
            <person name="Henrissat B."/>
            <person name="Nagy L.G."/>
            <person name="Aury J.M."/>
            <person name="Wincker P."/>
            <person name="Grigoriev I.V."/>
            <person name="Bonfante P."/>
            <person name="Martin F.M."/>
        </authorList>
    </citation>
    <scope>NUCLEOTIDE SEQUENCE [LARGE SCALE GENOMIC DNA]</scope>
    <source>
        <strain evidence="13 14">RN42</strain>
    </source>
</reference>
<keyword evidence="14" id="KW-1185">Reference proteome</keyword>
<dbReference type="GO" id="GO:0046872">
    <property type="term" value="F:metal ion binding"/>
    <property type="evidence" value="ECO:0007669"/>
    <property type="project" value="UniProtKB-KW"/>
</dbReference>
<feature type="region of interest" description="Disordered" evidence="11">
    <location>
        <begin position="666"/>
        <end position="688"/>
    </location>
</feature>
<dbReference type="GO" id="GO:0004363">
    <property type="term" value="F:glutathione synthase activity"/>
    <property type="evidence" value="ECO:0007669"/>
    <property type="project" value="UniProtKB-EC"/>
</dbReference>